<keyword evidence="8 15" id="KW-0479">Metal-binding</keyword>
<evidence type="ECO:0000256" key="3">
    <source>
        <dbReference type="ARBA" id="ARBA00005493"/>
    </source>
</evidence>
<dbReference type="Gene3D" id="3.80.30.20">
    <property type="entry name" value="tm_1862 like domain"/>
    <property type="match status" value="1"/>
</dbReference>
<dbReference type="InterPro" id="IPR006638">
    <property type="entry name" value="Elp3/MiaA/NifB-like_rSAM"/>
</dbReference>
<keyword evidence="7 15" id="KW-0949">S-adenosyl-L-methionine</keyword>
<dbReference type="GO" id="GO:0051989">
    <property type="term" value="F:coproporphyrinogen dehydrogenase activity"/>
    <property type="evidence" value="ECO:0007669"/>
    <property type="project" value="UniProtKB-EC"/>
</dbReference>
<accession>A0A6S6XYK6</accession>
<feature type="binding site" evidence="16">
    <location>
        <position position="367"/>
    </location>
    <ligand>
        <name>S-adenosyl-L-methionine</name>
        <dbReference type="ChEBI" id="CHEBI:59789"/>
        <label>1</label>
    </ligand>
</feature>
<dbReference type="KEGG" id="doe:DENOEST_0787"/>
<feature type="binding site" evidence="16">
    <location>
        <position position="281"/>
    </location>
    <ligand>
        <name>S-adenosyl-L-methionine</name>
        <dbReference type="ChEBI" id="CHEBI:59789"/>
        <label>2</label>
    </ligand>
</feature>
<dbReference type="SUPFAM" id="SSF102114">
    <property type="entry name" value="Radical SAM enzymes"/>
    <property type="match status" value="1"/>
</dbReference>
<gene>
    <name evidence="19" type="primary">hemN</name>
    <name evidence="19" type="ORF">DENOEST_0787</name>
</gene>
<dbReference type="EC" id="1.3.98.3" evidence="15"/>
<feature type="binding site" evidence="16">
    <location>
        <position position="150"/>
    </location>
    <ligand>
        <name>S-adenosyl-L-methionine</name>
        <dbReference type="ChEBI" id="CHEBI:59789"/>
        <label>1</label>
    </ligand>
</feature>
<evidence type="ECO:0000256" key="5">
    <source>
        <dbReference type="ARBA" id="ARBA00022485"/>
    </source>
</evidence>
<dbReference type="GO" id="GO:0006782">
    <property type="term" value="P:protoporphyrinogen IX biosynthetic process"/>
    <property type="evidence" value="ECO:0007669"/>
    <property type="project" value="UniProtKB-UniPathway"/>
</dbReference>
<evidence type="ECO:0000256" key="13">
    <source>
        <dbReference type="ARBA" id="ARBA00024295"/>
    </source>
</evidence>
<name>A0A6S6XYK6_9PROT</name>
<feature type="binding site" evidence="16">
    <location>
        <position position="210"/>
    </location>
    <ligand>
        <name>S-adenosyl-L-methionine</name>
        <dbReference type="ChEBI" id="CHEBI:59789"/>
        <label>2</label>
    </ligand>
</feature>
<dbReference type="Pfam" id="PF04055">
    <property type="entry name" value="Radical_SAM"/>
    <property type="match status" value="1"/>
</dbReference>
<protein>
    <recommendedName>
        <fullName evidence="15">Coproporphyrinogen-III oxidase</fullName>
        <ecNumber evidence="15">1.3.98.3</ecNumber>
    </recommendedName>
</protein>
<dbReference type="InterPro" id="IPR023404">
    <property type="entry name" value="rSAM_horseshoe"/>
</dbReference>
<evidence type="ECO:0000256" key="14">
    <source>
        <dbReference type="ARBA" id="ARBA00048321"/>
    </source>
</evidence>
<keyword evidence="5 15" id="KW-0004">4Fe-4S</keyword>
<sequence length="495" mass="56983">MLVCWKAWQSGIDLRQYDYQHFTASCIIRRTLTMQFQEFIFDPQLIKRFDVNGPRYTSYPTADRFVEAFNADSYKSWLGRRTVEGACRPLSLYVHLPFCNTICYYCACNKIITKDHGRSAKYIKYLGRELAMQAEALEGGRDVVQLHWGGGTPTFLSNEEMTRLMELIRSHFHLLPNGEYSIEVDPRKVDRETVKLLAELGFNRMSIGVQDFEPAVQKAVNRIQSLDETRLVMDSAREFGFHSISMDLIYGLPKQNVISFNHTLDEVLKLSPDRLSIYNYAHLPGLMKPQRRIQESDLPSPDAKLQILQLAIRRLTEAGYVFIGMDHFAKPEDELAVAQRGGRLHRNFQGYSTHAEADLLAFGVSAIGKVGPTYCQNVRTLDEYYDSLDRGVLPVMRGIELTADDLLRRSIIQALMCQFQIPIESIEIAHLIDFKSYFADELADLREMEQAELLEISDQWITVLPKGRMLARNIAMVFDRYLRSGREKTRYSKVI</sequence>
<comment type="subcellular location">
    <subcellularLocation>
        <location evidence="1 15">Cytoplasm</location>
    </subcellularLocation>
</comment>
<comment type="catalytic activity">
    <reaction evidence="14 15">
        <text>coproporphyrinogen III + 2 S-adenosyl-L-methionine = protoporphyrinogen IX + 2 5'-deoxyadenosine + 2 L-methionine + 2 CO2</text>
        <dbReference type="Rhea" id="RHEA:15425"/>
        <dbReference type="ChEBI" id="CHEBI:16526"/>
        <dbReference type="ChEBI" id="CHEBI:17319"/>
        <dbReference type="ChEBI" id="CHEBI:57307"/>
        <dbReference type="ChEBI" id="CHEBI:57309"/>
        <dbReference type="ChEBI" id="CHEBI:57844"/>
        <dbReference type="ChEBI" id="CHEBI:59789"/>
        <dbReference type="EC" id="1.3.98.3"/>
    </reaction>
</comment>
<dbReference type="GO" id="GO:0005737">
    <property type="term" value="C:cytoplasm"/>
    <property type="evidence" value="ECO:0007669"/>
    <property type="project" value="UniProtKB-SubCell"/>
</dbReference>
<feature type="domain" description="Radical SAM core" evidence="18">
    <location>
        <begin position="84"/>
        <end position="318"/>
    </location>
</feature>
<evidence type="ECO:0000256" key="9">
    <source>
        <dbReference type="ARBA" id="ARBA00023002"/>
    </source>
</evidence>
<dbReference type="PIRSF" id="PIRSF000167">
    <property type="entry name" value="HemN"/>
    <property type="match status" value="1"/>
</dbReference>
<feature type="binding site" evidence="16">
    <location>
        <position position="222"/>
    </location>
    <ligand>
        <name>S-adenosyl-L-methionine</name>
        <dbReference type="ChEBI" id="CHEBI:59789"/>
        <label>2</label>
    </ligand>
</feature>
<evidence type="ECO:0000256" key="10">
    <source>
        <dbReference type="ARBA" id="ARBA00023004"/>
    </source>
</evidence>
<dbReference type="Proteomes" id="UP000515733">
    <property type="component" value="Chromosome"/>
</dbReference>
<evidence type="ECO:0000256" key="6">
    <source>
        <dbReference type="ARBA" id="ARBA00022490"/>
    </source>
</evidence>
<keyword evidence="6 15" id="KW-0963">Cytoplasm</keyword>
<dbReference type="AlphaFoldDB" id="A0A6S6XYK6"/>
<evidence type="ECO:0000313" key="20">
    <source>
        <dbReference type="Proteomes" id="UP000515733"/>
    </source>
</evidence>
<evidence type="ECO:0000259" key="18">
    <source>
        <dbReference type="PROSITE" id="PS51918"/>
    </source>
</evidence>
<dbReference type="GO" id="GO:0051539">
    <property type="term" value="F:4 iron, 4 sulfur cluster binding"/>
    <property type="evidence" value="ECO:0007669"/>
    <property type="project" value="UniProtKB-KW"/>
</dbReference>
<dbReference type="PROSITE" id="PS51918">
    <property type="entry name" value="RADICAL_SAM"/>
    <property type="match status" value="1"/>
</dbReference>
<feature type="binding site" evidence="16">
    <location>
        <position position="247"/>
    </location>
    <ligand>
        <name>S-adenosyl-L-methionine</name>
        <dbReference type="ChEBI" id="CHEBI:59789"/>
        <label>2</label>
    </ligand>
</feature>
<comment type="subunit">
    <text evidence="4">Monomer.</text>
</comment>
<evidence type="ECO:0000256" key="12">
    <source>
        <dbReference type="ARBA" id="ARBA00023244"/>
    </source>
</evidence>
<dbReference type="SFLD" id="SFLDG01065">
    <property type="entry name" value="anaerobic_coproporphyrinogen-I"/>
    <property type="match status" value="1"/>
</dbReference>
<dbReference type="EMBL" id="LR778301">
    <property type="protein sequence ID" value="CAB1367952.1"/>
    <property type="molecule type" value="Genomic_DNA"/>
</dbReference>
<dbReference type="FunFam" id="1.10.10.920:FF:000001">
    <property type="entry name" value="Coproporphyrinogen-III oxidase"/>
    <property type="match status" value="1"/>
</dbReference>
<dbReference type="FunFam" id="3.80.30.20:FF:000012">
    <property type="entry name" value="Coproporphyrinogen-III oxidase"/>
    <property type="match status" value="1"/>
</dbReference>
<dbReference type="Gene3D" id="1.10.10.920">
    <property type="match status" value="1"/>
</dbReference>
<comment type="pathway">
    <text evidence="2 15">Porphyrin-containing compound metabolism; protoporphyrin-IX biosynthesis; protoporphyrinogen-IX from coproporphyrinogen-III (AdoMet route): step 1/1.</text>
</comment>
<feature type="binding site" evidence="16">
    <location>
        <begin position="151"/>
        <end position="152"/>
    </location>
    <ligand>
        <name>S-adenosyl-L-methionine</name>
        <dbReference type="ChEBI" id="CHEBI:59789"/>
        <label>2</label>
    </ligand>
</feature>
<dbReference type="PANTHER" id="PTHR13932">
    <property type="entry name" value="COPROPORPHYRINIGEN III OXIDASE"/>
    <property type="match status" value="1"/>
</dbReference>
<feature type="binding site" evidence="16">
    <location>
        <begin position="105"/>
        <end position="107"/>
    </location>
    <ligand>
        <name>S-adenosyl-L-methionine</name>
        <dbReference type="ChEBI" id="CHEBI:59789"/>
        <label>2</label>
    </ligand>
</feature>
<keyword evidence="12 15" id="KW-0627">Porphyrin biosynthesis</keyword>
<comment type="similarity">
    <text evidence="3 15">Belongs to the anaerobic coproporphyrinogen-III oxidase family.</text>
</comment>
<evidence type="ECO:0000256" key="11">
    <source>
        <dbReference type="ARBA" id="ARBA00023014"/>
    </source>
</evidence>
<proteinExistence type="inferred from homology"/>
<evidence type="ECO:0000256" key="7">
    <source>
        <dbReference type="ARBA" id="ARBA00022691"/>
    </source>
</evidence>
<evidence type="ECO:0000256" key="16">
    <source>
        <dbReference type="PIRSR" id="PIRSR000167-1"/>
    </source>
</evidence>
<feature type="binding site" evidence="16">
    <location>
        <position position="183"/>
    </location>
    <ligand>
        <name>S-adenosyl-L-methionine</name>
        <dbReference type="ChEBI" id="CHEBI:59789"/>
        <label>1</label>
    </ligand>
</feature>
<dbReference type="UniPathway" id="UPA00251">
    <property type="reaction ID" value="UER00323"/>
</dbReference>
<dbReference type="GO" id="GO:0046872">
    <property type="term" value="F:metal ion binding"/>
    <property type="evidence" value="ECO:0007669"/>
    <property type="project" value="UniProtKB-KW"/>
</dbReference>
<evidence type="ECO:0000256" key="2">
    <source>
        <dbReference type="ARBA" id="ARBA00004785"/>
    </source>
</evidence>
<dbReference type="InterPro" id="IPR010723">
    <property type="entry name" value="HemN_C"/>
</dbReference>
<keyword evidence="9 15" id="KW-0560">Oxidoreductase</keyword>
<feature type="binding site" evidence="16">
    <location>
        <position position="93"/>
    </location>
    <ligand>
        <name>S-adenosyl-L-methionine</name>
        <dbReference type="ChEBI" id="CHEBI:59789"/>
        <label>1</label>
    </ligand>
</feature>
<dbReference type="PANTHER" id="PTHR13932:SF6">
    <property type="entry name" value="OXYGEN-INDEPENDENT COPROPORPHYRINOGEN III OXIDASE"/>
    <property type="match status" value="1"/>
</dbReference>
<dbReference type="InterPro" id="IPR034505">
    <property type="entry name" value="Coproporphyrinogen-III_oxidase"/>
</dbReference>
<evidence type="ECO:0000256" key="17">
    <source>
        <dbReference type="PIRSR" id="PIRSR000167-2"/>
    </source>
</evidence>
<evidence type="ECO:0000256" key="15">
    <source>
        <dbReference type="PIRNR" id="PIRNR000167"/>
    </source>
</evidence>
<evidence type="ECO:0000256" key="1">
    <source>
        <dbReference type="ARBA" id="ARBA00004496"/>
    </source>
</evidence>
<keyword evidence="11 15" id="KW-0411">Iron-sulfur</keyword>
<feature type="binding site" evidence="17">
    <location>
        <position position="99"/>
    </location>
    <ligand>
        <name>[4Fe-4S] cluster</name>
        <dbReference type="ChEBI" id="CHEBI:49883"/>
        <note>4Fe-4S-S-AdoMet</note>
    </ligand>
</feature>
<dbReference type="GO" id="GO:0004109">
    <property type="term" value="F:coproporphyrinogen oxidase activity"/>
    <property type="evidence" value="ECO:0007669"/>
    <property type="project" value="InterPro"/>
</dbReference>
<dbReference type="InterPro" id="IPR058240">
    <property type="entry name" value="rSAM_sf"/>
</dbReference>
<comment type="function">
    <text evidence="13">Involved in the heme biosynthesis. Catalyzes the anaerobic oxidative decarboxylation of propionate groups of rings A and B of coproporphyrinogen III to yield the vinyl groups in protoporphyrinogen IX.</text>
</comment>
<dbReference type="CDD" id="cd01335">
    <property type="entry name" value="Radical_SAM"/>
    <property type="match status" value="1"/>
</dbReference>
<dbReference type="InterPro" id="IPR007197">
    <property type="entry name" value="rSAM"/>
</dbReference>
<evidence type="ECO:0000256" key="4">
    <source>
        <dbReference type="ARBA" id="ARBA00011245"/>
    </source>
</evidence>
<reference evidence="19 20" key="1">
    <citation type="submission" date="2020-03" db="EMBL/GenBank/DDBJ databases">
        <authorList>
            <consortium name="Genoscope - CEA"/>
            <person name="William W."/>
        </authorList>
    </citation>
    <scope>NUCLEOTIDE SEQUENCE [LARGE SCALE GENOMIC DNA]</scope>
    <source>
        <strain evidence="20">DSM 16959</strain>
    </source>
</reference>
<dbReference type="SFLD" id="SFLDS00029">
    <property type="entry name" value="Radical_SAM"/>
    <property type="match status" value="1"/>
</dbReference>
<dbReference type="Pfam" id="PF06969">
    <property type="entry name" value="HemN_C"/>
    <property type="match status" value="1"/>
</dbReference>
<evidence type="ECO:0000313" key="19">
    <source>
        <dbReference type="EMBL" id="CAB1367952.1"/>
    </source>
</evidence>
<dbReference type="SMART" id="SM00729">
    <property type="entry name" value="Elp3"/>
    <property type="match status" value="1"/>
</dbReference>
<evidence type="ECO:0000256" key="8">
    <source>
        <dbReference type="ARBA" id="ARBA00022723"/>
    </source>
</evidence>
<organism evidence="19 20">
    <name type="scientific">Denitratisoma oestradiolicum</name>
    <dbReference type="NCBI Taxonomy" id="311182"/>
    <lineage>
        <taxon>Bacteria</taxon>
        <taxon>Pseudomonadati</taxon>
        <taxon>Pseudomonadota</taxon>
        <taxon>Betaproteobacteria</taxon>
        <taxon>Nitrosomonadales</taxon>
        <taxon>Sterolibacteriaceae</taxon>
        <taxon>Denitratisoma</taxon>
    </lineage>
</organism>
<feature type="binding site" evidence="17">
    <location>
        <position position="106"/>
    </location>
    <ligand>
        <name>[4Fe-4S] cluster</name>
        <dbReference type="ChEBI" id="CHEBI:49883"/>
        <note>4Fe-4S-S-AdoMet</note>
    </ligand>
</feature>
<dbReference type="NCBIfam" id="TIGR00538">
    <property type="entry name" value="hemN"/>
    <property type="match status" value="1"/>
</dbReference>
<dbReference type="InterPro" id="IPR004558">
    <property type="entry name" value="Coprogen_oxidase_HemN"/>
</dbReference>
<feature type="binding site" evidence="17">
    <location>
        <position position="103"/>
    </location>
    <ligand>
        <name>[4Fe-4S] cluster</name>
        <dbReference type="ChEBI" id="CHEBI:49883"/>
        <note>4Fe-4S-S-AdoMet</note>
    </ligand>
</feature>
<keyword evidence="20" id="KW-1185">Reference proteome</keyword>
<keyword evidence="10 15" id="KW-0408">Iron</keyword>
<comment type="cofactor">
    <cofactor evidence="15 17">
        <name>[4Fe-4S] cluster</name>
        <dbReference type="ChEBI" id="CHEBI:49883"/>
    </cofactor>
    <text evidence="15 17">Binds 1 [4Fe-4S] cluster. The cluster is coordinated with 3 cysteines and an exchangeable S-adenosyl-L-methionine.</text>
</comment>